<keyword evidence="3" id="KW-1185">Reference proteome</keyword>
<dbReference type="EMBL" id="JBBNAF010000003">
    <property type="protein sequence ID" value="KAK9161309.1"/>
    <property type="molecule type" value="Genomic_DNA"/>
</dbReference>
<feature type="compositionally biased region" description="Basic and acidic residues" evidence="1">
    <location>
        <begin position="1"/>
        <end position="28"/>
    </location>
</feature>
<feature type="compositionally biased region" description="Polar residues" evidence="1">
    <location>
        <begin position="29"/>
        <end position="44"/>
    </location>
</feature>
<reference evidence="2 3" key="1">
    <citation type="submission" date="2024-01" db="EMBL/GenBank/DDBJ databases">
        <title>Genome assemblies of Stephania.</title>
        <authorList>
            <person name="Yang L."/>
        </authorList>
    </citation>
    <scope>NUCLEOTIDE SEQUENCE [LARGE SCALE GENOMIC DNA]</scope>
    <source>
        <strain evidence="2">YNDBR</strain>
        <tissue evidence="2">Leaf</tissue>
    </source>
</reference>
<accession>A0AAP0L2L5</accession>
<sequence>MVLSIKKDNSKKPKLSFDDQKSQEDGNKSRNGSLENQGHSLQKNSKSETELETEISSVSKPETELETE</sequence>
<proteinExistence type="predicted"/>
<feature type="region of interest" description="Disordered" evidence="1">
    <location>
        <begin position="1"/>
        <end position="68"/>
    </location>
</feature>
<evidence type="ECO:0000256" key="1">
    <source>
        <dbReference type="SAM" id="MobiDB-lite"/>
    </source>
</evidence>
<organism evidence="2 3">
    <name type="scientific">Stephania yunnanensis</name>
    <dbReference type="NCBI Taxonomy" id="152371"/>
    <lineage>
        <taxon>Eukaryota</taxon>
        <taxon>Viridiplantae</taxon>
        <taxon>Streptophyta</taxon>
        <taxon>Embryophyta</taxon>
        <taxon>Tracheophyta</taxon>
        <taxon>Spermatophyta</taxon>
        <taxon>Magnoliopsida</taxon>
        <taxon>Ranunculales</taxon>
        <taxon>Menispermaceae</taxon>
        <taxon>Menispermoideae</taxon>
        <taxon>Cissampelideae</taxon>
        <taxon>Stephania</taxon>
    </lineage>
</organism>
<comment type="caution">
    <text evidence="2">The sequence shown here is derived from an EMBL/GenBank/DDBJ whole genome shotgun (WGS) entry which is preliminary data.</text>
</comment>
<dbReference type="AlphaFoldDB" id="A0AAP0L2L5"/>
<name>A0AAP0L2L5_9MAGN</name>
<protein>
    <submittedName>
        <fullName evidence="2">Uncharacterized protein</fullName>
    </submittedName>
</protein>
<dbReference type="Proteomes" id="UP001420932">
    <property type="component" value="Unassembled WGS sequence"/>
</dbReference>
<gene>
    <name evidence="2" type="ORF">Syun_007650</name>
</gene>
<evidence type="ECO:0000313" key="2">
    <source>
        <dbReference type="EMBL" id="KAK9161309.1"/>
    </source>
</evidence>
<evidence type="ECO:0000313" key="3">
    <source>
        <dbReference type="Proteomes" id="UP001420932"/>
    </source>
</evidence>